<dbReference type="EMBL" id="JAACJL010000046">
    <property type="protein sequence ID" value="KAF4613333.1"/>
    <property type="molecule type" value="Genomic_DNA"/>
</dbReference>
<feature type="compositionally biased region" description="Polar residues" evidence="1">
    <location>
        <begin position="274"/>
        <end position="285"/>
    </location>
</feature>
<feature type="compositionally biased region" description="Low complexity" evidence="1">
    <location>
        <begin position="123"/>
        <end position="132"/>
    </location>
</feature>
<feature type="region of interest" description="Disordered" evidence="1">
    <location>
        <begin position="1279"/>
        <end position="1299"/>
    </location>
</feature>
<feature type="region of interest" description="Disordered" evidence="1">
    <location>
        <begin position="538"/>
        <end position="581"/>
    </location>
</feature>
<dbReference type="InterPro" id="IPR001138">
    <property type="entry name" value="Zn2Cys6_DnaBD"/>
</dbReference>
<dbReference type="GO" id="GO:0008270">
    <property type="term" value="F:zinc ion binding"/>
    <property type="evidence" value="ECO:0007669"/>
    <property type="project" value="InterPro"/>
</dbReference>
<dbReference type="PANTHER" id="PTHR24216:SF65">
    <property type="entry name" value="PAXILLIN-LIKE PROTEIN 1"/>
    <property type="match status" value="1"/>
</dbReference>
<feature type="compositionally biased region" description="Polar residues" evidence="1">
    <location>
        <begin position="1001"/>
        <end position="1016"/>
    </location>
</feature>
<feature type="compositionally biased region" description="Low complexity" evidence="1">
    <location>
        <begin position="756"/>
        <end position="773"/>
    </location>
</feature>
<reference evidence="3 4" key="1">
    <citation type="submission" date="2019-12" db="EMBL/GenBank/DDBJ databases">
        <authorList>
            <person name="Floudas D."/>
            <person name="Bentzer J."/>
            <person name="Ahren D."/>
            <person name="Johansson T."/>
            <person name="Persson P."/>
            <person name="Tunlid A."/>
        </authorList>
    </citation>
    <scope>NUCLEOTIDE SEQUENCE [LARGE SCALE GENOMIC DNA]</scope>
    <source>
        <strain evidence="3 4">CBS 102.39</strain>
    </source>
</reference>
<feature type="compositionally biased region" description="Low complexity" evidence="1">
    <location>
        <begin position="540"/>
        <end position="553"/>
    </location>
</feature>
<feature type="compositionally biased region" description="Low complexity" evidence="1">
    <location>
        <begin position="1374"/>
        <end position="1396"/>
    </location>
</feature>
<dbReference type="Proteomes" id="UP000521872">
    <property type="component" value="Unassembled WGS sequence"/>
</dbReference>
<feature type="compositionally biased region" description="Polar residues" evidence="1">
    <location>
        <begin position="1145"/>
        <end position="1175"/>
    </location>
</feature>
<feature type="region of interest" description="Disordered" evidence="1">
    <location>
        <begin position="1096"/>
        <end position="1265"/>
    </location>
</feature>
<feature type="region of interest" description="Disordered" evidence="1">
    <location>
        <begin position="1371"/>
        <end position="1408"/>
    </location>
</feature>
<dbReference type="Gene3D" id="4.10.240.10">
    <property type="entry name" value="Zn(2)-C6 fungal-type DNA-binding domain"/>
    <property type="match status" value="1"/>
</dbReference>
<feature type="region of interest" description="Disordered" evidence="1">
    <location>
        <begin position="233"/>
        <end position="252"/>
    </location>
</feature>
<feature type="region of interest" description="Disordered" evidence="1">
    <location>
        <begin position="960"/>
        <end position="986"/>
    </location>
</feature>
<feature type="region of interest" description="Disordered" evidence="1">
    <location>
        <begin position="1001"/>
        <end position="1081"/>
    </location>
</feature>
<comment type="caution">
    <text evidence="3">The sequence shown here is derived from an EMBL/GenBank/DDBJ whole genome shotgun (WGS) entry which is preliminary data.</text>
</comment>
<feature type="region of interest" description="Disordered" evidence="1">
    <location>
        <begin position="908"/>
        <end position="930"/>
    </location>
</feature>
<sequence length="1408" mass="151125">MDSSATSTPTPNPSQTPASANQQNTSTTSTGPQIRSRITVVCAECKRLKLKCDRKSPCGSCTKRDTVARCVYSPAAAEKVDLHSLNNRLIQVEAVLSMITAGHTPPAFQPAYPLSSSPSSTALPSLPALPASGRHQHHHHYAAPPSHCSANDSIMLSNHDITTIWLNDLDLGLSTPNTPCTTSMQHNSFTSGNSAGCIKLEPCNGDINLSLSNNDADTGTVFINIDGAQASSRSTLASRPVTPQSNGHSRSSQLADFYLPPLSIYYPASLETSTGTSSFTNQPNGVPSAVPLNGPPTHPHPTKPQLTSELLALLPPLQTCRFLLQRAGDVFRVRPVPFESGAQKGWKEFEVQCIKLLNSESPEEKEKERLRKEKAREAKRARQIYFGGINGLQSLSEDAEMDESTASGQPNGKEPFDERRSLPFFASLSATLAVGAFVSSQSGSDTGSASSSNPAFLLALSQQALGVWDTHTTSFGSAHSVAYDTERLQYLLACFTGMQYLLLSWSRADKAEKTTISSQIQGQVSKMVNLARGIGLGRESASSQKSKPTQSPSEVQESADGLSSTTNLNRGASRKEKEAAKERARVEWKKKLLWEVMFYDLFTSDILEHQAYVPPYSYMTNTPICPDTLAQHSGNSTTASSEVVNGSGLMPTGDEDAYICSRYGLTKLAHAIKHQINQPNCCCGYTYDQAAALEDRIRRWQSGLPVSLQTPLNASGITRSPSLHVQSCELAVMACLLIIKIYTPFLRINTSPAVSASPSASPPSQSGSANASPGNPSAPNSANGSPISLAIHAAASAAQTIIRAVKVYRSLSGSNSVAPAIFDMYALDKIVFDSVIICTHAGMTNIASSLSFDGGAIMTDVASGIEMLWDMASLDDRHKNLLDALSKRITNANGSPNMLKRKHSYLGNSTQVSNTPLQKIPNGAVADEGHDETSMVGIESLAPHNGGSQSQIYLHAGLPVSQQQQKRQRQSSELELTPQPFVPEQYGSLDRTQQNNRHNTQVLDASTSLPSRTSGSGEEKNDERKEKKQAKKTQAYPSLGLRLRTGKDRTPLQRSRTQSVSTPDRSSSLLSMGSTTRPPPSAEAVLAYQMQQKQKMQALASGTAGASSEDGVVRPRSPSFSQGNYNPTQQRQRQLSETEFVPTFGPQQSQYVMGPQQQSFSPAESSFTSHTQQELSRGMYEQGQASYEGAPIATGQASYNAVSSPFSNSNGPPSSSASPFTGGSSASSGHPPTPTVNANRPTPPVFGPQPGAPPPPPPSGAASYYPAPSHYNATGGYTTASASSSSLAHHGVPADSRMSRSSISESVLYDKSQHSQYSAAYDIKPNVNNRAHEQQQQLLDQTQQHMGHQSTGSGGMYEEQSGMSQLAMSMTVMSQQWPATQQQQQQQSQRTQSSQSFWNNGEGFGFYS</sequence>
<feature type="region of interest" description="Disordered" evidence="1">
    <location>
        <begin position="1"/>
        <end position="32"/>
    </location>
</feature>
<dbReference type="PROSITE" id="PS50048">
    <property type="entry name" value="ZN2_CY6_FUNGAL_2"/>
    <property type="match status" value="1"/>
</dbReference>
<feature type="region of interest" description="Disordered" evidence="1">
    <location>
        <begin position="123"/>
        <end position="145"/>
    </location>
</feature>
<feature type="compositionally biased region" description="Pro residues" evidence="1">
    <location>
        <begin position="1241"/>
        <end position="1259"/>
    </location>
</feature>
<feature type="compositionally biased region" description="Basic and acidic residues" evidence="1">
    <location>
        <begin position="1017"/>
        <end position="1026"/>
    </location>
</feature>
<evidence type="ECO:0000313" key="3">
    <source>
        <dbReference type="EMBL" id="KAF4613333.1"/>
    </source>
</evidence>
<keyword evidence="4" id="KW-1185">Reference proteome</keyword>
<dbReference type="PROSITE" id="PS00463">
    <property type="entry name" value="ZN2_CY6_FUNGAL_1"/>
    <property type="match status" value="1"/>
</dbReference>
<evidence type="ECO:0000256" key="1">
    <source>
        <dbReference type="SAM" id="MobiDB-lite"/>
    </source>
</evidence>
<proteinExistence type="predicted"/>
<feature type="compositionally biased region" description="Low complexity" evidence="1">
    <location>
        <begin position="1203"/>
        <end position="1229"/>
    </location>
</feature>
<feature type="compositionally biased region" description="Polar residues" evidence="1">
    <location>
        <begin position="908"/>
        <end position="917"/>
    </location>
</feature>
<feature type="domain" description="Zn(2)-C6 fungal-type" evidence="2">
    <location>
        <begin position="41"/>
        <end position="72"/>
    </location>
</feature>
<dbReference type="CDD" id="cd00067">
    <property type="entry name" value="GAL4"/>
    <property type="match status" value="1"/>
</dbReference>
<feature type="compositionally biased region" description="Low complexity" evidence="1">
    <location>
        <begin position="1"/>
        <end position="30"/>
    </location>
</feature>
<dbReference type="Pfam" id="PF00172">
    <property type="entry name" value="Zn_clus"/>
    <property type="match status" value="1"/>
</dbReference>
<feature type="region of interest" description="Disordered" evidence="1">
    <location>
        <begin position="756"/>
        <end position="781"/>
    </location>
</feature>
<dbReference type="SMART" id="SM00066">
    <property type="entry name" value="GAL4"/>
    <property type="match status" value="1"/>
</dbReference>
<name>A0A8H4VKK9_9AGAR</name>
<dbReference type="PANTHER" id="PTHR24216">
    <property type="entry name" value="PAXILLIN-RELATED"/>
    <property type="match status" value="1"/>
</dbReference>
<feature type="compositionally biased region" description="Polar residues" evidence="1">
    <location>
        <begin position="1118"/>
        <end position="1137"/>
    </location>
</feature>
<protein>
    <recommendedName>
        <fullName evidence="2">Zn(2)-C6 fungal-type domain-containing protein</fullName>
    </recommendedName>
</protein>
<dbReference type="GO" id="GO:0000981">
    <property type="term" value="F:DNA-binding transcription factor activity, RNA polymerase II-specific"/>
    <property type="evidence" value="ECO:0007669"/>
    <property type="project" value="InterPro"/>
</dbReference>
<dbReference type="InterPro" id="IPR036864">
    <property type="entry name" value="Zn2-C6_fun-type_DNA-bd_sf"/>
</dbReference>
<feature type="compositionally biased region" description="Polar residues" evidence="1">
    <location>
        <begin position="1052"/>
        <end position="1076"/>
    </location>
</feature>
<evidence type="ECO:0000313" key="4">
    <source>
        <dbReference type="Proteomes" id="UP000521872"/>
    </source>
</evidence>
<gene>
    <name evidence="3" type="ORF">D9613_011155</name>
</gene>
<organism evidence="3 4">
    <name type="scientific">Agrocybe pediades</name>
    <dbReference type="NCBI Taxonomy" id="84607"/>
    <lineage>
        <taxon>Eukaryota</taxon>
        <taxon>Fungi</taxon>
        <taxon>Dikarya</taxon>
        <taxon>Basidiomycota</taxon>
        <taxon>Agaricomycotina</taxon>
        <taxon>Agaricomycetes</taxon>
        <taxon>Agaricomycetidae</taxon>
        <taxon>Agaricales</taxon>
        <taxon>Agaricineae</taxon>
        <taxon>Strophariaceae</taxon>
        <taxon>Agrocybe</taxon>
    </lineage>
</organism>
<accession>A0A8H4VKK9</accession>
<evidence type="ECO:0000259" key="2">
    <source>
        <dbReference type="PROSITE" id="PS50048"/>
    </source>
</evidence>
<feature type="region of interest" description="Disordered" evidence="1">
    <location>
        <begin position="274"/>
        <end position="303"/>
    </location>
</feature>
<dbReference type="SUPFAM" id="SSF57701">
    <property type="entry name" value="Zn2/Cys6 DNA-binding domain"/>
    <property type="match status" value="1"/>
</dbReference>